<dbReference type="OrthoDB" id="4062651at2759"/>
<dbReference type="Pfam" id="PF23473">
    <property type="entry name" value="LysM3_LYK4_5"/>
    <property type="match status" value="1"/>
</dbReference>
<dbReference type="KEGG" id="jcu:105633737"/>
<evidence type="ECO:0000256" key="6">
    <source>
        <dbReference type="ARBA" id="ARBA00022840"/>
    </source>
</evidence>
<feature type="domain" description="LysM" evidence="13">
    <location>
        <begin position="186"/>
        <end position="230"/>
    </location>
</feature>
<reference evidence="14 15" key="1">
    <citation type="journal article" date="2014" name="PLoS ONE">
        <title>Global Analysis of Gene Expression Profiles in Physic Nut (Jatropha curcas L.) Seedlings Exposed to Salt Stress.</title>
        <authorList>
            <person name="Zhang L."/>
            <person name="Zhang C."/>
            <person name="Wu P."/>
            <person name="Chen Y."/>
            <person name="Li M."/>
            <person name="Jiang H."/>
            <person name="Wu G."/>
        </authorList>
    </citation>
    <scope>NUCLEOTIDE SEQUENCE [LARGE SCALE GENOMIC DNA]</scope>
    <source>
        <strain evidence="15">cv. GZQX0401</strain>
        <tissue evidence="14">Young leaves</tissue>
    </source>
</reference>
<dbReference type="PROSITE" id="PS50011">
    <property type="entry name" value="PROTEIN_KINASE_DOM"/>
    <property type="match status" value="1"/>
</dbReference>
<dbReference type="Gene3D" id="3.30.200.20">
    <property type="entry name" value="Phosphorylase Kinase, domain 1"/>
    <property type="match status" value="1"/>
</dbReference>
<dbReference type="Proteomes" id="UP000027138">
    <property type="component" value="Unassembled WGS sequence"/>
</dbReference>
<dbReference type="GO" id="GO:0005524">
    <property type="term" value="F:ATP binding"/>
    <property type="evidence" value="ECO:0007669"/>
    <property type="project" value="UniProtKB-KW"/>
</dbReference>
<evidence type="ECO:0000256" key="5">
    <source>
        <dbReference type="ARBA" id="ARBA00022741"/>
    </source>
</evidence>
<evidence type="ECO:0000256" key="7">
    <source>
        <dbReference type="ARBA" id="ARBA00022989"/>
    </source>
</evidence>
<dbReference type="PANTHER" id="PTHR45927:SF7">
    <property type="entry name" value="LYSM-DOMAIN RECEPTOR-LIKE KINASE"/>
    <property type="match status" value="1"/>
</dbReference>
<evidence type="ECO:0000256" key="9">
    <source>
        <dbReference type="ARBA" id="ARBA00023157"/>
    </source>
</evidence>
<evidence type="ECO:0000256" key="2">
    <source>
        <dbReference type="ARBA" id="ARBA00022475"/>
    </source>
</evidence>
<dbReference type="FunFam" id="1.10.510.10:FF:000468">
    <property type="entry name" value="PTI1-like tyrosine-protein kinase 3"/>
    <property type="match status" value="1"/>
</dbReference>
<evidence type="ECO:0000256" key="3">
    <source>
        <dbReference type="ARBA" id="ARBA00022692"/>
    </source>
</evidence>
<dbReference type="Pfam" id="PF23472">
    <property type="entry name" value="LysM2_CERK1_LYK3_4_5"/>
    <property type="match status" value="1"/>
</dbReference>
<evidence type="ECO:0000313" key="15">
    <source>
        <dbReference type="Proteomes" id="UP000027138"/>
    </source>
</evidence>
<dbReference type="Gene3D" id="1.10.510.10">
    <property type="entry name" value="Transferase(Phosphotransferase) domain 1"/>
    <property type="match status" value="1"/>
</dbReference>
<dbReference type="InterPro" id="IPR018392">
    <property type="entry name" value="LysM"/>
</dbReference>
<keyword evidence="8 10" id="KW-0472">Membrane</keyword>
<accession>A0A067KQG2</accession>
<dbReference type="GO" id="GO:0004672">
    <property type="term" value="F:protein kinase activity"/>
    <property type="evidence" value="ECO:0007669"/>
    <property type="project" value="InterPro"/>
</dbReference>
<evidence type="ECO:0000259" key="12">
    <source>
        <dbReference type="PROSITE" id="PS50011"/>
    </source>
</evidence>
<evidence type="ECO:0000259" key="13">
    <source>
        <dbReference type="PROSITE" id="PS51782"/>
    </source>
</evidence>
<dbReference type="InterPro" id="IPR036779">
    <property type="entry name" value="LysM_dom_sf"/>
</dbReference>
<keyword evidence="9" id="KW-1015">Disulfide bond</keyword>
<dbReference type="EMBL" id="KK914362">
    <property type="protein sequence ID" value="KDP38456.1"/>
    <property type="molecule type" value="Genomic_DNA"/>
</dbReference>
<dbReference type="InterPro" id="IPR052611">
    <property type="entry name" value="Plant_RLK_LysM"/>
</dbReference>
<dbReference type="CDD" id="cd00118">
    <property type="entry name" value="LysM"/>
    <property type="match status" value="1"/>
</dbReference>
<keyword evidence="5" id="KW-0547">Nucleotide-binding</keyword>
<protein>
    <recommendedName>
        <fullName evidence="16">Protein kinase domain-containing protein</fullName>
    </recommendedName>
</protein>
<feature type="chain" id="PRO_5001643104" description="Protein kinase domain-containing protein" evidence="11">
    <location>
        <begin position="21"/>
        <end position="642"/>
    </location>
</feature>
<evidence type="ECO:0000256" key="4">
    <source>
        <dbReference type="ARBA" id="ARBA00022729"/>
    </source>
</evidence>
<dbReference type="SUPFAM" id="SSF54106">
    <property type="entry name" value="LysM domain"/>
    <property type="match status" value="1"/>
</dbReference>
<evidence type="ECO:0000256" key="11">
    <source>
        <dbReference type="SAM" id="SignalP"/>
    </source>
</evidence>
<dbReference type="InterPro" id="IPR011009">
    <property type="entry name" value="Kinase-like_dom_sf"/>
</dbReference>
<evidence type="ECO:0000256" key="10">
    <source>
        <dbReference type="SAM" id="Phobius"/>
    </source>
</evidence>
<name>A0A067KQG2_JATCU</name>
<evidence type="ECO:0008006" key="16">
    <source>
        <dbReference type="Google" id="ProtNLM"/>
    </source>
</evidence>
<dbReference type="Gene3D" id="3.10.350.10">
    <property type="entry name" value="LysM domain"/>
    <property type="match status" value="1"/>
</dbReference>
<dbReference type="GO" id="GO:0005886">
    <property type="term" value="C:plasma membrane"/>
    <property type="evidence" value="ECO:0007669"/>
    <property type="project" value="UniProtKB-SubCell"/>
</dbReference>
<dbReference type="SUPFAM" id="SSF56112">
    <property type="entry name" value="Protein kinase-like (PK-like)"/>
    <property type="match status" value="1"/>
</dbReference>
<dbReference type="InterPro" id="IPR056563">
    <property type="entry name" value="LysM3_LYK4_5"/>
</dbReference>
<evidence type="ECO:0000256" key="1">
    <source>
        <dbReference type="ARBA" id="ARBA00004162"/>
    </source>
</evidence>
<keyword evidence="2" id="KW-1003">Cell membrane</keyword>
<dbReference type="InterPro" id="IPR056561">
    <property type="entry name" value="NFP_LYK_LysM1"/>
</dbReference>
<gene>
    <name evidence="14" type="ORF">JCGZ_04381</name>
</gene>
<keyword evidence="4 11" id="KW-0732">Signal</keyword>
<evidence type="ECO:0000256" key="8">
    <source>
        <dbReference type="ARBA" id="ARBA00023136"/>
    </source>
</evidence>
<keyword evidence="15" id="KW-1185">Reference proteome</keyword>
<feature type="signal peptide" evidence="11">
    <location>
        <begin position="1"/>
        <end position="20"/>
    </location>
</feature>
<dbReference type="InterPro" id="IPR000719">
    <property type="entry name" value="Prot_kinase_dom"/>
</dbReference>
<evidence type="ECO:0000313" key="14">
    <source>
        <dbReference type="EMBL" id="KDP38456.1"/>
    </source>
</evidence>
<feature type="transmembrane region" description="Helical" evidence="10">
    <location>
        <begin position="270"/>
        <end position="293"/>
    </location>
</feature>
<feature type="domain" description="Protein kinase" evidence="12">
    <location>
        <begin position="305"/>
        <end position="611"/>
    </location>
</feature>
<keyword evidence="7 10" id="KW-1133">Transmembrane helix</keyword>
<proteinExistence type="predicted"/>
<keyword evidence="6" id="KW-0067">ATP-binding</keyword>
<dbReference type="GO" id="GO:0051707">
    <property type="term" value="P:response to other organism"/>
    <property type="evidence" value="ECO:0007669"/>
    <property type="project" value="UniProtKB-ARBA"/>
</dbReference>
<dbReference type="Pfam" id="PF00069">
    <property type="entry name" value="Pkinase"/>
    <property type="match status" value="1"/>
</dbReference>
<dbReference type="PANTHER" id="PTHR45927">
    <property type="entry name" value="LYSM-DOMAIN RECEPTOR-LIKE KINASE-RELATED"/>
    <property type="match status" value="1"/>
</dbReference>
<dbReference type="InterPro" id="IPR056562">
    <property type="entry name" value="LysM2_CERK1_LYK3_4_5"/>
</dbReference>
<organism evidence="14 15">
    <name type="scientific">Jatropha curcas</name>
    <name type="common">Barbados nut</name>
    <dbReference type="NCBI Taxonomy" id="180498"/>
    <lineage>
        <taxon>Eukaryota</taxon>
        <taxon>Viridiplantae</taxon>
        <taxon>Streptophyta</taxon>
        <taxon>Embryophyta</taxon>
        <taxon>Tracheophyta</taxon>
        <taxon>Spermatophyta</taxon>
        <taxon>Magnoliopsida</taxon>
        <taxon>eudicotyledons</taxon>
        <taxon>Gunneridae</taxon>
        <taxon>Pentapetalae</taxon>
        <taxon>rosids</taxon>
        <taxon>fabids</taxon>
        <taxon>Malpighiales</taxon>
        <taxon>Euphorbiaceae</taxon>
        <taxon>Crotonoideae</taxon>
        <taxon>Jatropheae</taxon>
        <taxon>Jatropha</taxon>
    </lineage>
</organism>
<dbReference type="AlphaFoldDB" id="A0A067KQG2"/>
<dbReference type="SMART" id="SM00257">
    <property type="entry name" value="LysM"/>
    <property type="match status" value="1"/>
</dbReference>
<keyword evidence="3 10" id="KW-0812">Transmembrane</keyword>
<comment type="subcellular location">
    <subcellularLocation>
        <location evidence="1">Cell membrane</location>
        <topology evidence="1">Single-pass membrane protein</topology>
    </subcellularLocation>
</comment>
<dbReference type="Pfam" id="PF23446">
    <property type="entry name" value="LysM1_NFP_LYK"/>
    <property type="match status" value="1"/>
</dbReference>
<sequence>MHQFLLCFLMLCLFTSFTSAQQNYSENSALDCSSSDETGPSPAFLYTCNGQYRSCEAFLIFKTQPSYNSVPAISSLASANQEELARINNVTRLSKFPTNQEVIVPVYCSCLDQYYQANTTIHVSSDYRTYHVIANQVYEGLSTCASLKKANTYGEFDLGLGLELQVPLRCACPTGRQIKSGINYLLTYPISSGDYIAIIAKRFNVSATAIIDANGLEESSILYEGTTILIPLATKPTSSQTLIHKDPPDISPTLAATPGNRKSKRKIYEWIGIAAACSFLFLSILLAILIYIYKKRANKSSEIRREIKQVLPEDLRVEIASVEQVLKVFGLKEVKKATENFSSKNRIKGSVYWGQFGGEILAVKKMSGDVSKEVKILKRINHFNLIKLQGVCENLGCFYLVFEYMKNGSLQEWLSDKRFQDIGSWSKRIQIALDVANGLYYLHSFTEPACVHKDINSSNILLDSNLRAKIANFSLARAAARGTTDAALTKHVVGTRGYMAPEYVQAGQITPKIDVYAFGIVLLELVTGKDAVFIQDGRENLLSTAIISIMEKENAEAELASFIDPSFSVSHEIKLALHLARVSLACLTNDPARRPGMREVASTLLKIQVEFEKSEPLKVDSINVAVPKWLSSVGDCRADISK</sequence>
<dbReference type="PROSITE" id="PS51782">
    <property type="entry name" value="LYSM"/>
    <property type="match status" value="1"/>
</dbReference>